<dbReference type="Pfam" id="PF14759">
    <property type="entry name" value="Reductase_C"/>
    <property type="match status" value="1"/>
</dbReference>
<comment type="cofactor">
    <cofactor evidence="1">
        <name>FAD</name>
        <dbReference type="ChEBI" id="CHEBI:57692"/>
    </cofactor>
</comment>
<dbReference type="InterPro" id="IPR050446">
    <property type="entry name" value="FAD-oxidoreductase/Apoptosis"/>
</dbReference>
<keyword evidence="4" id="KW-0560">Oxidoreductase</keyword>
<dbReference type="RefSeq" id="WP_137825447.1">
    <property type="nucleotide sequence ID" value="NZ_CP065989.1"/>
</dbReference>
<dbReference type="InterPro" id="IPR016156">
    <property type="entry name" value="FAD/NAD-linked_Rdtase_dimer_sf"/>
</dbReference>
<protein>
    <submittedName>
        <fullName evidence="7">FAD-dependent oxidoreductase</fullName>
    </submittedName>
</protein>
<evidence type="ECO:0000313" key="8">
    <source>
        <dbReference type="Proteomes" id="UP000595374"/>
    </source>
</evidence>
<dbReference type="GO" id="GO:0005737">
    <property type="term" value="C:cytoplasm"/>
    <property type="evidence" value="ECO:0007669"/>
    <property type="project" value="TreeGrafter"/>
</dbReference>
<dbReference type="PRINTS" id="PR00368">
    <property type="entry name" value="FADPNR"/>
</dbReference>
<gene>
    <name evidence="7" type="ORF">I6H47_08230</name>
</gene>
<feature type="domain" description="FAD/NAD(P)-binding" evidence="5">
    <location>
        <begin position="10"/>
        <end position="311"/>
    </location>
</feature>
<proteinExistence type="predicted"/>
<name>A0A7T4A204_9MICO</name>
<dbReference type="InterPro" id="IPR036188">
    <property type="entry name" value="FAD/NAD-bd_sf"/>
</dbReference>
<dbReference type="GO" id="GO:0016651">
    <property type="term" value="F:oxidoreductase activity, acting on NAD(P)H"/>
    <property type="evidence" value="ECO:0007669"/>
    <property type="project" value="TreeGrafter"/>
</dbReference>
<dbReference type="SUPFAM" id="SSF51905">
    <property type="entry name" value="FAD/NAD(P)-binding domain"/>
    <property type="match status" value="1"/>
</dbReference>
<dbReference type="PANTHER" id="PTHR43557:SF2">
    <property type="entry name" value="RIESKE DOMAIN-CONTAINING PROTEIN-RELATED"/>
    <property type="match status" value="1"/>
</dbReference>
<organism evidence="7 8">
    <name type="scientific">Brevibacterium casei</name>
    <dbReference type="NCBI Taxonomy" id="33889"/>
    <lineage>
        <taxon>Bacteria</taxon>
        <taxon>Bacillati</taxon>
        <taxon>Actinomycetota</taxon>
        <taxon>Actinomycetes</taxon>
        <taxon>Micrococcales</taxon>
        <taxon>Brevibacteriaceae</taxon>
        <taxon>Brevibacterium</taxon>
    </lineage>
</organism>
<evidence type="ECO:0000256" key="3">
    <source>
        <dbReference type="ARBA" id="ARBA00022827"/>
    </source>
</evidence>
<dbReference type="InterPro" id="IPR028202">
    <property type="entry name" value="Reductase_C"/>
</dbReference>
<evidence type="ECO:0000256" key="2">
    <source>
        <dbReference type="ARBA" id="ARBA00022630"/>
    </source>
</evidence>
<dbReference type="EMBL" id="CP065989">
    <property type="protein sequence ID" value="QQB15873.1"/>
    <property type="molecule type" value="Genomic_DNA"/>
</dbReference>
<keyword evidence="3" id="KW-0274">FAD</keyword>
<evidence type="ECO:0000259" key="6">
    <source>
        <dbReference type="Pfam" id="PF14759"/>
    </source>
</evidence>
<dbReference type="Proteomes" id="UP000595374">
    <property type="component" value="Chromosome"/>
</dbReference>
<dbReference type="SUPFAM" id="SSF55424">
    <property type="entry name" value="FAD/NAD-linked reductases, dimerisation (C-terminal) domain"/>
    <property type="match status" value="1"/>
</dbReference>
<dbReference type="PANTHER" id="PTHR43557">
    <property type="entry name" value="APOPTOSIS-INDUCING FACTOR 1"/>
    <property type="match status" value="1"/>
</dbReference>
<feature type="domain" description="Reductase C-terminal" evidence="6">
    <location>
        <begin position="337"/>
        <end position="403"/>
    </location>
</feature>
<keyword evidence="2" id="KW-0285">Flavoprotein</keyword>
<accession>A0A7T4A204</accession>
<dbReference type="Gene3D" id="3.30.390.30">
    <property type="match status" value="1"/>
</dbReference>
<dbReference type="InterPro" id="IPR023753">
    <property type="entry name" value="FAD/NAD-binding_dom"/>
</dbReference>
<evidence type="ECO:0000256" key="1">
    <source>
        <dbReference type="ARBA" id="ARBA00001974"/>
    </source>
</evidence>
<sequence>MSRCGWENQRVVIVGSGLAGSRASTALRKAGFSGHITIIDGDGDADHDRPPLTKGLLKGTQREADIRFARADKPTADAFIAKTVVASSMRERRLFLDDDSTIRFDGLIIASGLRPKRLSHGMGSADVPSVRTLRDAQRLRATLMKGRGRSVVIGAGYIGTEVAAAARSRGWQVDLLARTAQPLEHALGRPVGQYIGDIHYRHGVNLMPECTVTEVARTSDGFRVDVDGRRSLDAELVVAAVGSLPNVDWLAGDDVLIDDGVRTDSRLRVLDRSGKQWTAVVAAGDVVRWPHPLFPVETVRVEHWSNAAEQAASAARVLLSELDGREHPAQHDPVPTFWSDQYDQKILAVGMPHLADRVAIAEGSPASGRFVAVYTLNDYLVGAVGVGSASSLARHRRVIAEEGAAIRAGTLSPGPGPGH</sequence>
<evidence type="ECO:0000256" key="4">
    <source>
        <dbReference type="ARBA" id="ARBA00023002"/>
    </source>
</evidence>
<dbReference type="AlphaFoldDB" id="A0A7T4A204"/>
<dbReference type="Pfam" id="PF07992">
    <property type="entry name" value="Pyr_redox_2"/>
    <property type="match status" value="1"/>
</dbReference>
<reference evidence="7 8" key="1">
    <citation type="submission" date="2020-12" db="EMBL/GenBank/DDBJ databases">
        <title>FDA dAtabase for Regulatory Grade micrObial Sequences (FDA-ARGOS): Supporting development and validation of Infectious Disease Dx tests.</title>
        <authorList>
            <person name="Sproer C."/>
            <person name="Gronow S."/>
            <person name="Severitt S."/>
            <person name="Schroder I."/>
            <person name="Tallon L."/>
            <person name="Sadzewicz L."/>
            <person name="Zhao X."/>
            <person name="Boylan J."/>
            <person name="Ott S."/>
            <person name="Bowen H."/>
            <person name="Vavikolanu K."/>
            <person name="Mehta A."/>
            <person name="Aluvathingal J."/>
            <person name="Nadendla S."/>
            <person name="Lowell S."/>
            <person name="Myers T."/>
            <person name="Yan Y."/>
            <person name="Sichtig H."/>
        </authorList>
    </citation>
    <scope>NUCLEOTIDE SEQUENCE [LARGE SCALE GENOMIC DNA]</scope>
    <source>
        <strain evidence="7 8">FDAARGOS_990</strain>
    </source>
</reference>
<evidence type="ECO:0000259" key="5">
    <source>
        <dbReference type="Pfam" id="PF07992"/>
    </source>
</evidence>
<dbReference type="Gene3D" id="3.50.50.60">
    <property type="entry name" value="FAD/NAD(P)-binding domain"/>
    <property type="match status" value="2"/>
</dbReference>
<dbReference type="PRINTS" id="PR00411">
    <property type="entry name" value="PNDRDTASEI"/>
</dbReference>
<evidence type="ECO:0000313" key="7">
    <source>
        <dbReference type="EMBL" id="QQB15873.1"/>
    </source>
</evidence>